<name>A0A921LED6_9FIRM</name>
<reference evidence="1" key="2">
    <citation type="submission" date="2021-09" db="EMBL/GenBank/DDBJ databases">
        <authorList>
            <person name="Gilroy R."/>
        </authorList>
    </citation>
    <scope>NUCLEOTIDE SEQUENCE</scope>
    <source>
        <strain evidence="1">ChiSjej5B23-16112</strain>
    </source>
</reference>
<evidence type="ECO:0000313" key="1">
    <source>
        <dbReference type="EMBL" id="HJF94118.1"/>
    </source>
</evidence>
<gene>
    <name evidence="1" type="ORF">K8V82_04935</name>
</gene>
<dbReference type="AlphaFoldDB" id="A0A921LED6"/>
<sequence>MGNKLQFDAESNILSIEGNFLNDIWFQCFGEIQSAILKIRDEKIVVHMDKVVFISPTPILSLLLTLKKIKEENGCMVEILLPDDQNSDGKKILNFCS</sequence>
<evidence type="ECO:0000313" key="2">
    <source>
        <dbReference type="Proteomes" id="UP000769156"/>
    </source>
</evidence>
<feature type="non-terminal residue" evidence="1">
    <location>
        <position position="97"/>
    </location>
</feature>
<proteinExistence type="predicted"/>
<comment type="caution">
    <text evidence="1">The sequence shown here is derived from an EMBL/GenBank/DDBJ whole genome shotgun (WGS) entry which is preliminary data.</text>
</comment>
<protein>
    <recommendedName>
        <fullName evidence="3">STAS domain-containing protein</fullName>
    </recommendedName>
</protein>
<dbReference type="EMBL" id="DYVY01000078">
    <property type="protein sequence ID" value="HJF94118.1"/>
    <property type="molecule type" value="Genomic_DNA"/>
</dbReference>
<evidence type="ECO:0008006" key="3">
    <source>
        <dbReference type="Google" id="ProtNLM"/>
    </source>
</evidence>
<accession>A0A921LED6</accession>
<reference evidence="1" key="1">
    <citation type="journal article" date="2021" name="PeerJ">
        <title>Extensive microbial diversity within the chicken gut microbiome revealed by metagenomics and culture.</title>
        <authorList>
            <person name="Gilroy R."/>
            <person name="Ravi A."/>
            <person name="Getino M."/>
            <person name="Pursley I."/>
            <person name="Horton D.L."/>
            <person name="Alikhan N.F."/>
            <person name="Baker D."/>
            <person name="Gharbi K."/>
            <person name="Hall N."/>
            <person name="Watson M."/>
            <person name="Adriaenssens E.M."/>
            <person name="Foster-Nyarko E."/>
            <person name="Jarju S."/>
            <person name="Secka A."/>
            <person name="Antonio M."/>
            <person name="Oren A."/>
            <person name="Chaudhuri R.R."/>
            <person name="La Ragione R."/>
            <person name="Hildebrand F."/>
            <person name="Pallen M.J."/>
        </authorList>
    </citation>
    <scope>NUCLEOTIDE SEQUENCE</scope>
    <source>
        <strain evidence="1">ChiSjej5B23-16112</strain>
    </source>
</reference>
<organism evidence="1 2">
    <name type="scientific">Lachnoclostridium phocaeense</name>
    <dbReference type="NCBI Taxonomy" id="1871021"/>
    <lineage>
        <taxon>Bacteria</taxon>
        <taxon>Bacillati</taxon>
        <taxon>Bacillota</taxon>
        <taxon>Clostridia</taxon>
        <taxon>Lachnospirales</taxon>
        <taxon>Lachnospiraceae</taxon>
    </lineage>
</organism>
<dbReference type="Proteomes" id="UP000769156">
    <property type="component" value="Unassembled WGS sequence"/>
</dbReference>